<keyword evidence="7 8" id="KW-0472">Membrane</keyword>
<keyword evidence="6" id="KW-0051">Antiviral defense</keyword>
<dbReference type="AlphaFoldDB" id="A0A4R8ZT61"/>
<accession>A0A4R8ZT61</accession>
<keyword evidence="4" id="KW-0547">Nucleotide-binding</keyword>
<evidence type="ECO:0000256" key="8">
    <source>
        <dbReference type="SAM" id="Phobius"/>
    </source>
</evidence>
<evidence type="ECO:0000256" key="7">
    <source>
        <dbReference type="ARBA" id="ARBA00023136"/>
    </source>
</evidence>
<dbReference type="InterPro" id="IPR043760">
    <property type="entry name" value="PycTM_dom"/>
</dbReference>
<dbReference type="GO" id="GO:0005886">
    <property type="term" value="C:plasma membrane"/>
    <property type="evidence" value="ECO:0007669"/>
    <property type="project" value="UniProtKB-SubCell"/>
</dbReference>
<sequence length="168" mass="18897">MKKDALDNAWKIHDATGEWTARVDAKAAFAFTVESAVLGVVVALTTTDKVYDGFDSWWSTALYVLGVFLIFISIYFAGSVVVPQLNIRGLEKASKDNYIFFGHTRFWEGRADELAERLKSDDLLKQVSLQIGIMGRIAWDKHIKVQRSMWFAMTGLVVFVVLGVLMNV</sequence>
<organism evidence="10 11">
    <name type="scientific">Cryobacterium frigoriphilum</name>
    <dbReference type="NCBI Taxonomy" id="1259150"/>
    <lineage>
        <taxon>Bacteria</taxon>
        <taxon>Bacillati</taxon>
        <taxon>Actinomycetota</taxon>
        <taxon>Actinomycetes</taxon>
        <taxon>Micrococcales</taxon>
        <taxon>Microbacteriaceae</taxon>
        <taxon>Cryobacterium</taxon>
    </lineage>
</organism>
<evidence type="ECO:0000313" key="10">
    <source>
        <dbReference type="EMBL" id="TFD44802.1"/>
    </source>
</evidence>
<evidence type="ECO:0000256" key="1">
    <source>
        <dbReference type="ARBA" id="ARBA00004236"/>
    </source>
</evidence>
<feature type="transmembrane region" description="Helical" evidence="8">
    <location>
        <begin position="27"/>
        <end position="45"/>
    </location>
</feature>
<gene>
    <name evidence="10" type="ORF">E3T55_19760</name>
</gene>
<dbReference type="GO" id="GO:0051607">
    <property type="term" value="P:defense response to virus"/>
    <property type="evidence" value="ECO:0007669"/>
    <property type="project" value="UniProtKB-KW"/>
</dbReference>
<keyword evidence="11" id="KW-1185">Reference proteome</keyword>
<reference evidence="10 11" key="1">
    <citation type="submission" date="2019-03" db="EMBL/GenBank/DDBJ databases">
        <title>Genomics of glacier-inhabiting Cryobacterium strains.</title>
        <authorList>
            <person name="Liu Q."/>
            <person name="Xin Y.-H."/>
        </authorList>
    </citation>
    <scope>NUCLEOTIDE SEQUENCE [LARGE SCALE GENOMIC DNA]</scope>
    <source>
        <strain evidence="10 11">Hh14</strain>
    </source>
</reference>
<dbReference type="RefSeq" id="WP_134521306.1">
    <property type="nucleotide sequence ID" value="NZ_SOHE01000091.1"/>
</dbReference>
<keyword evidence="5 8" id="KW-1133">Transmembrane helix</keyword>
<comment type="subcellular location">
    <subcellularLocation>
        <location evidence="1">Cell membrane</location>
    </subcellularLocation>
</comment>
<feature type="transmembrane region" description="Helical" evidence="8">
    <location>
        <begin position="57"/>
        <end position="82"/>
    </location>
</feature>
<comment type="caution">
    <text evidence="10">The sequence shown here is derived from an EMBL/GenBank/DDBJ whole genome shotgun (WGS) entry which is preliminary data.</text>
</comment>
<evidence type="ECO:0000256" key="6">
    <source>
        <dbReference type="ARBA" id="ARBA00023118"/>
    </source>
</evidence>
<dbReference type="EMBL" id="SOHE01000091">
    <property type="protein sequence ID" value="TFD44802.1"/>
    <property type="molecule type" value="Genomic_DNA"/>
</dbReference>
<evidence type="ECO:0000256" key="2">
    <source>
        <dbReference type="ARBA" id="ARBA00022475"/>
    </source>
</evidence>
<evidence type="ECO:0000256" key="3">
    <source>
        <dbReference type="ARBA" id="ARBA00022692"/>
    </source>
</evidence>
<dbReference type="OrthoDB" id="3397489at2"/>
<evidence type="ECO:0000259" key="9">
    <source>
        <dbReference type="Pfam" id="PF18967"/>
    </source>
</evidence>
<protein>
    <recommendedName>
        <fullName evidence="9">Pycsar effector protein domain-containing protein</fullName>
    </recommendedName>
</protein>
<dbReference type="GO" id="GO:0000166">
    <property type="term" value="F:nucleotide binding"/>
    <property type="evidence" value="ECO:0007669"/>
    <property type="project" value="UniProtKB-KW"/>
</dbReference>
<proteinExistence type="predicted"/>
<feature type="domain" description="Pycsar effector protein" evidence="9">
    <location>
        <begin position="9"/>
        <end position="162"/>
    </location>
</feature>
<evidence type="ECO:0000313" key="11">
    <source>
        <dbReference type="Proteomes" id="UP000297447"/>
    </source>
</evidence>
<dbReference type="Pfam" id="PF18967">
    <property type="entry name" value="PycTM"/>
    <property type="match status" value="1"/>
</dbReference>
<keyword evidence="2" id="KW-1003">Cell membrane</keyword>
<evidence type="ECO:0000256" key="5">
    <source>
        <dbReference type="ARBA" id="ARBA00022989"/>
    </source>
</evidence>
<dbReference type="Proteomes" id="UP000297447">
    <property type="component" value="Unassembled WGS sequence"/>
</dbReference>
<feature type="transmembrane region" description="Helical" evidence="8">
    <location>
        <begin position="149"/>
        <end position="166"/>
    </location>
</feature>
<name>A0A4R8ZT61_9MICO</name>
<keyword evidence="3 8" id="KW-0812">Transmembrane</keyword>
<evidence type="ECO:0000256" key="4">
    <source>
        <dbReference type="ARBA" id="ARBA00022741"/>
    </source>
</evidence>